<evidence type="ECO:0000256" key="9">
    <source>
        <dbReference type="ARBA" id="ARBA00023326"/>
    </source>
</evidence>
<evidence type="ECO:0000256" key="8">
    <source>
        <dbReference type="ARBA" id="ARBA00023295"/>
    </source>
</evidence>
<dbReference type="SMART" id="SM01217">
    <property type="entry name" value="Fn3_like"/>
    <property type="match status" value="1"/>
</dbReference>
<organism evidence="12 13">
    <name type="scientific">Coleophoma cylindrospora</name>
    <dbReference type="NCBI Taxonomy" id="1849047"/>
    <lineage>
        <taxon>Eukaryota</taxon>
        <taxon>Fungi</taxon>
        <taxon>Dikarya</taxon>
        <taxon>Ascomycota</taxon>
        <taxon>Pezizomycotina</taxon>
        <taxon>Leotiomycetes</taxon>
        <taxon>Helotiales</taxon>
        <taxon>Dermateaceae</taxon>
        <taxon>Coleophoma</taxon>
    </lineage>
</organism>
<dbReference type="InterPro" id="IPR013783">
    <property type="entry name" value="Ig-like_fold"/>
</dbReference>
<dbReference type="InterPro" id="IPR017853">
    <property type="entry name" value="GH"/>
</dbReference>
<dbReference type="InterPro" id="IPR050288">
    <property type="entry name" value="Cellulose_deg_GH3"/>
</dbReference>
<evidence type="ECO:0000256" key="7">
    <source>
        <dbReference type="ARBA" id="ARBA00023277"/>
    </source>
</evidence>
<evidence type="ECO:0000313" key="12">
    <source>
        <dbReference type="EMBL" id="RDW65970.1"/>
    </source>
</evidence>
<keyword evidence="7" id="KW-0119">Carbohydrate metabolism</keyword>
<evidence type="ECO:0000259" key="11">
    <source>
        <dbReference type="SMART" id="SM01217"/>
    </source>
</evidence>
<evidence type="ECO:0000256" key="2">
    <source>
        <dbReference type="ARBA" id="ARBA00004987"/>
    </source>
</evidence>
<dbReference type="AlphaFoldDB" id="A0A3D8QWB6"/>
<feature type="domain" description="Fibronectin type III-like" evidence="11">
    <location>
        <begin position="687"/>
        <end position="756"/>
    </location>
</feature>
<feature type="signal peptide" evidence="10">
    <location>
        <begin position="1"/>
        <end position="25"/>
    </location>
</feature>
<dbReference type="EC" id="3.2.1.21" evidence="4"/>
<comment type="similarity">
    <text evidence="3">Belongs to the glycosyl hydrolase 3 family.</text>
</comment>
<dbReference type="OrthoDB" id="416222at2759"/>
<name>A0A3D8QWB6_9HELO</name>
<keyword evidence="13" id="KW-1185">Reference proteome</keyword>
<evidence type="ECO:0000313" key="13">
    <source>
        <dbReference type="Proteomes" id="UP000256645"/>
    </source>
</evidence>
<evidence type="ECO:0000256" key="1">
    <source>
        <dbReference type="ARBA" id="ARBA00000448"/>
    </source>
</evidence>
<evidence type="ECO:0000256" key="10">
    <source>
        <dbReference type="SAM" id="SignalP"/>
    </source>
</evidence>
<evidence type="ECO:0000256" key="3">
    <source>
        <dbReference type="ARBA" id="ARBA00005336"/>
    </source>
</evidence>
<evidence type="ECO:0000256" key="4">
    <source>
        <dbReference type="ARBA" id="ARBA00012744"/>
    </source>
</evidence>
<keyword evidence="9" id="KW-0624">Polysaccharide degradation</keyword>
<comment type="catalytic activity">
    <reaction evidence="1">
        <text>Hydrolysis of terminal, non-reducing beta-D-glucosyl residues with release of beta-D-glucose.</text>
        <dbReference type="EC" id="3.2.1.21"/>
    </reaction>
</comment>
<dbReference type="Pfam" id="PF14310">
    <property type="entry name" value="Fn3-like"/>
    <property type="match status" value="1"/>
</dbReference>
<dbReference type="PANTHER" id="PTHR42715">
    <property type="entry name" value="BETA-GLUCOSIDASE"/>
    <property type="match status" value="1"/>
</dbReference>
<keyword evidence="6" id="KW-0325">Glycoprotein</keyword>
<dbReference type="Gene3D" id="2.60.40.10">
    <property type="entry name" value="Immunoglobulins"/>
    <property type="match status" value="1"/>
</dbReference>
<accession>A0A3D8QWB6</accession>
<dbReference type="InterPro" id="IPR026891">
    <property type="entry name" value="Fn3-like"/>
</dbReference>
<dbReference type="Proteomes" id="UP000256645">
    <property type="component" value="Unassembled WGS sequence"/>
</dbReference>
<comment type="caution">
    <text evidence="12">The sequence shown here is derived from an EMBL/GenBank/DDBJ whole genome shotgun (WGS) entry which is preliminary data.</text>
</comment>
<dbReference type="PRINTS" id="PR00133">
    <property type="entry name" value="GLHYDRLASE3"/>
</dbReference>
<comment type="pathway">
    <text evidence="2">Glycan metabolism; cellulose degradation.</text>
</comment>
<dbReference type="STRING" id="1849047.A0A3D8QWB6"/>
<evidence type="ECO:0000256" key="6">
    <source>
        <dbReference type="ARBA" id="ARBA00023180"/>
    </source>
</evidence>
<keyword evidence="10" id="KW-0732">Signal</keyword>
<dbReference type="Gene3D" id="3.20.20.300">
    <property type="entry name" value="Glycoside hydrolase, family 3, N-terminal domain"/>
    <property type="match status" value="1"/>
</dbReference>
<dbReference type="GO" id="GO:0009251">
    <property type="term" value="P:glucan catabolic process"/>
    <property type="evidence" value="ECO:0007669"/>
    <property type="project" value="TreeGrafter"/>
</dbReference>
<dbReference type="Pfam" id="PF01915">
    <property type="entry name" value="Glyco_hydro_3_C"/>
    <property type="match status" value="1"/>
</dbReference>
<protein>
    <recommendedName>
        <fullName evidence="4">beta-glucosidase</fullName>
        <ecNumber evidence="4">3.2.1.21</ecNumber>
    </recommendedName>
</protein>
<dbReference type="SUPFAM" id="SSF52279">
    <property type="entry name" value="Beta-D-glucan exohydrolase, C-terminal domain"/>
    <property type="match status" value="1"/>
</dbReference>
<dbReference type="InterPro" id="IPR036881">
    <property type="entry name" value="Glyco_hydro_3_C_sf"/>
</dbReference>
<evidence type="ECO:0000256" key="5">
    <source>
        <dbReference type="ARBA" id="ARBA00022801"/>
    </source>
</evidence>
<dbReference type="SUPFAM" id="SSF51445">
    <property type="entry name" value="(Trans)glycosidases"/>
    <property type="match status" value="1"/>
</dbReference>
<gene>
    <name evidence="12" type="ORF">BP6252_09605</name>
</gene>
<dbReference type="Pfam" id="PF00933">
    <property type="entry name" value="Glyco_hydro_3"/>
    <property type="match status" value="1"/>
</dbReference>
<dbReference type="Gene3D" id="3.40.50.1700">
    <property type="entry name" value="Glycoside hydrolase family 3 C-terminal domain"/>
    <property type="match status" value="1"/>
</dbReference>
<dbReference type="PANTHER" id="PTHR42715:SF14">
    <property type="entry name" value="BETA-GLUCOSIDASE D-RELATED"/>
    <property type="match status" value="1"/>
</dbReference>
<dbReference type="GO" id="GO:0008422">
    <property type="term" value="F:beta-glucosidase activity"/>
    <property type="evidence" value="ECO:0007669"/>
    <property type="project" value="UniProtKB-EC"/>
</dbReference>
<feature type="chain" id="PRO_5017645338" description="beta-glucosidase" evidence="10">
    <location>
        <begin position="26"/>
        <end position="767"/>
    </location>
</feature>
<dbReference type="InterPro" id="IPR036962">
    <property type="entry name" value="Glyco_hydro_3_N_sf"/>
</dbReference>
<dbReference type="EMBL" id="PDLM01000011">
    <property type="protein sequence ID" value="RDW65970.1"/>
    <property type="molecule type" value="Genomic_DNA"/>
</dbReference>
<sequence length="767" mass="83600">MASITRFSRVLVVLALQTIVVSSQAANGSYVKNLAALQDWSTAYNKSLDIVSQLSNNDKILLITGQNVPSINFTTLIEGDGSQGIEGYQFSSAFLEPSALSQTWDKTLMKSHFRAVGDEFFGKGYQLINGPTVSPQGRTPWSGRLVETLGQDTYLSGIAFGLATEGLLEAGIIPGGKHFLLNEQETNRTDVTFGTRGESIPRNMSAYSSNADDKTIHEAYLWPFYDAVKSGLGAVMCAMNRVNGTYSCENGPLLNRLLKTELGFPGMVYPDLGAQHSGVNAANGGLDSGSSSYWNNTLLDALAKGTYTQDRLDDMAVRNLMGYFRANLDTNPAPAQAGYTEYRDVRADHKVLIRKAGGASISLLKNEGGVLPLSRPRSISIFGANAKPVTIGPSHTFDLIDNPSTIDGHLVFSGGSGTSSPSYIITPYDALNAQGITDGTQLMWIMNDTLATREYVAGTPAVGTMAPPYYAGYAAVTEVCLVFINAWSGEQHDRTELYNLDQDAMIQEVADNCNNTIVSVTAAGARLMDQWIEHPNITAVIYSSLLGEQSGQSLIDVLYGTVNPSGRLTYTIAKNEIDYPVGICYTADCDFFEGVYMDYKYFDKYNITPRYEFGYGLSYTEFTYSSYSSNSTNASSFAPAITFANTSALSQPYTQGIIAPGGPVDLWDIVMTVSIQITNTGKVDGAEVAQLYASYPAEAEQPIRQLRGFEKVFLKRDESKYVHFDLHRRDLSYWNTVSQSWVIASGQYQFHVGASSRDLKGSVTYTV</sequence>
<dbReference type="InterPro" id="IPR001764">
    <property type="entry name" value="Glyco_hydro_3_N"/>
</dbReference>
<keyword evidence="8" id="KW-0326">Glycosidase</keyword>
<keyword evidence="5" id="KW-0378">Hydrolase</keyword>
<proteinExistence type="inferred from homology"/>
<dbReference type="InterPro" id="IPR002772">
    <property type="entry name" value="Glyco_hydro_3_C"/>
</dbReference>
<reference evidence="12 13" key="1">
    <citation type="journal article" date="2018" name="IMA Fungus">
        <title>IMA Genome-F 9: Draft genome sequence of Annulohypoxylon stygium, Aspergillus mulundensis, Berkeleyomyces basicola (syn. Thielaviopsis basicola), Ceratocystis smalleyi, two Cercospora beticola strains, Coleophoma cylindrospora, Fusarium fracticaudum, Phialophora cf. hyalina, and Morchella septimelata.</title>
        <authorList>
            <person name="Wingfield B.D."/>
            <person name="Bills G.F."/>
            <person name="Dong Y."/>
            <person name="Huang W."/>
            <person name="Nel W.J."/>
            <person name="Swalarsk-Parry B.S."/>
            <person name="Vaghefi N."/>
            <person name="Wilken P.M."/>
            <person name="An Z."/>
            <person name="de Beer Z.W."/>
            <person name="De Vos L."/>
            <person name="Chen L."/>
            <person name="Duong T.A."/>
            <person name="Gao Y."/>
            <person name="Hammerbacher A."/>
            <person name="Kikkert J.R."/>
            <person name="Li Y."/>
            <person name="Li H."/>
            <person name="Li K."/>
            <person name="Li Q."/>
            <person name="Liu X."/>
            <person name="Ma X."/>
            <person name="Naidoo K."/>
            <person name="Pethybridge S.J."/>
            <person name="Sun J."/>
            <person name="Steenkamp E.T."/>
            <person name="van der Nest M.A."/>
            <person name="van Wyk S."/>
            <person name="Wingfield M.J."/>
            <person name="Xiong C."/>
            <person name="Yue Q."/>
            <person name="Zhang X."/>
        </authorList>
    </citation>
    <scope>NUCLEOTIDE SEQUENCE [LARGE SCALE GENOMIC DNA]</scope>
    <source>
        <strain evidence="12 13">BP6252</strain>
    </source>
</reference>